<dbReference type="EnsemblPlants" id="TuG1812G0500003735.01.T02">
    <property type="protein sequence ID" value="TuG1812G0500003735.01.T02"/>
    <property type="gene ID" value="TuG1812G0500003735.01"/>
</dbReference>
<accession>A0A8R7UIB9</accession>
<dbReference type="AlphaFoldDB" id="A0A8R7UIB9"/>
<reference evidence="2" key="1">
    <citation type="journal article" date="2013" name="Nature">
        <title>Draft genome of the wheat A-genome progenitor Triticum urartu.</title>
        <authorList>
            <person name="Ling H.Q."/>
            <person name="Zhao S."/>
            <person name="Liu D."/>
            <person name="Wang J."/>
            <person name="Sun H."/>
            <person name="Zhang C."/>
            <person name="Fan H."/>
            <person name="Li D."/>
            <person name="Dong L."/>
            <person name="Tao Y."/>
            <person name="Gao C."/>
            <person name="Wu H."/>
            <person name="Li Y."/>
            <person name="Cui Y."/>
            <person name="Guo X."/>
            <person name="Zheng S."/>
            <person name="Wang B."/>
            <person name="Yu K."/>
            <person name="Liang Q."/>
            <person name="Yang W."/>
            <person name="Lou X."/>
            <person name="Chen J."/>
            <person name="Feng M."/>
            <person name="Jian J."/>
            <person name="Zhang X."/>
            <person name="Luo G."/>
            <person name="Jiang Y."/>
            <person name="Liu J."/>
            <person name="Wang Z."/>
            <person name="Sha Y."/>
            <person name="Zhang B."/>
            <person name="Wu H."/>
            <person name="Tang D."/>
            <person name="Shen Q."/>
            <person name="Xue P."/>
            <person name="Zou S."/>
            <person name="Wang X."/>
            <person name="Liu X."/>
            <person name="Wang F."/>
            <person name="Yang Y."/>
            <person name="An X."/>
            <person name="Dong Z."/>
            <person name="Zhang K."/>
            <person name="Zhang X."/>
            <person name="Luo M.C."/>
            <person name="Dvorak J."/>
            <person name="Tong Y."/>
            <person name="Wang J."/>
            <person name="Yang H."/>
            <person name="Li Z."/>
            <person name="Wang D."/>
            <person name="Zhang A."/>
            <person name="Wang J."/>
        </authorList>
    </citation>
    <scope>NUCLEOTIDE SEQUENCE</scope>
    <source>
        <strain evidence="2">cv. G1812</strain>
    </source>
</reference>
<protein>
    <submittedName>
        <fullName evidence="1">Uncharacterized protein</fullName>
    </submittedName>
</protein>
<evidence type="ECO:0000313" key="2">
    <source>
        <dbReference type="Proteomes" id="UP000015106"/>
    </source>
</evidence>
<evidence type="ECO:0000313" key="1">
    <source>
        <dbReference type="EnsemblPlants" id="TuG1812G0500003735.01.T02"/>
    </source>
</evidence>
<dbReference type="Gramene" id="TuG1812G0500003735.01.T02">
    <property type="protein sequence ID" value="TuG1812G0500003735.01.T02"/>
    <property type="gene ID" value="TuG1812G0500003735.01"/>
</dbReference>
<keyword evidence="2" id="KW-1185">Reference proteome</keyword>
<organism evidence="1 2">
    <name type="scientific">Triticum urartu</name>
    <name type="common">Red wild einkorn</name>
    <name type="synonym">Crithodium urartu</name>
    <dbReference type="NCBI Taxonomy" id="4572"/>
    <lineage>
        <taxon>Eukaryota</taxon>
        <taxon>Viridiplantae</taxon>
        <taxon>Streptophyta</taxon>
        <taxon>Embryophyta</taxon>
        <taxon>Tracheophyta</taxon>
        <taxon>Spermatophyta</taxon>
        <taxon>Magnoliopsida</taxon>
        <taxon>Liliopsida</taxon>
        <taxon>Poales</taxon>
        <taxon>Poaceae</taxon>
        <taxon>BOP clade</taxon>
        <taxon>Pooideae</taxon>
        <taxon>Triticodae</taxon>
        <taxon>Triticeae</taxon>
        <taxon>Triticinae</taxon>
        <taxon>Triticum</taxon>
    </lineage>
</organism>
<reference evidence="1" key="2">
    <citation type="submission" date="2018-03" db="EMBL/GenBank/DDBJ databases">
        <title>The Triticum urartu genome reveals the dynamic nature of wheat genome evolution.</title>
        <authorList>
            <person name="Ling H."/>
            <person name="Ma B."/>
            <person name="Shi X."/>
            <person name="Liu H."/>
            <person name="Dong L."/>
            <person name="Sun H."/>
            <person name="Cao Y."/>
            <person name="Gao Q."/>
            <person name="Zheng S."/>
            <person name="Li Y."/>
            <person name="Yu Y."/>
            <person name="Du H."/>
            <person name="Qi M."/>
            <person name="Li Y."/>
            <person name="Yu H."/>
            <person name="Cui Y."/>
            <person name="Wang N."/>
            <person name="Chen C."/>
            <person name="Wu H."/>
            <person name="Zhao Y."/>
            <person name="Zhang J."/>
            <person name="Li Y."/>
            <person name="Zhou W."/>
            <person name="Zhang B."/>
            <person name="Hu W."/>
            <person name="Eijk M."/>
            <person name="Tang J."/>
            <person name="Witsenboer H."/>
            <person name="Zhao S."/>
            <person name="Li Z."/>
            <person name="Zhang A."/>
            <person name="Wang D."/>
            <person name="Liang C."/>
        </authorList>
    </citation>
    <scope>NUCLEOTIDE SEQUENCE [LARGE SCALE GENOMIC DNA]</scope>
    <source>
        <strain evidence="1">cv. G1812</strain>
    </source>
</reference>
<name>A0A8R7UIB9_TRIUA</name>
<sequence>MGMQYFQDPPRARSYSHNAYYLARGQHLRDLPRAGSHFCNTCKFPLPHNAFMFTRLFINF</sequence>
<dbReference type="Proteomes" id="UP000015106">
    <property type="component" value="Chromosome 5"/>
</dbReference>
<proteinExistence type="predicted"/>
<reference evidence="1" key="3">
    <citation type="submission" date="2022-06" db="UniProtKB">
        <authorList>
            <consortium name="EnsemblPlants"/>
        </authorList>
    </citation>
    <scope>IDENTIFICATION</scope>
</reference>